<dbReference type="GO" id="GO:0046872">
    <property type="term" value="F:metal ion binding"/>
    <property type="evidence" value="ECO:0007669"/>
    <property type="project" value="UniProtKB-KW"/>
</dbReference>
<keyword evidence="6" id="KW-0539">Nucleus</keyword>
<proteinExistence type="predicted"/>
<organism evidence="7 8">
    <name type="scientific">Extremus antarcticus</name>
    <dbReference type="NCBI Taxonomy" id="702011"/>
    <lineage>
        <taxon>Eukaryota</taxon>
        <taxon>Fungi</taxon>
        <taxon>Dikarya</taxon>
        <taxon>Ascomycota</taxon>
        <taxon>Pezizomycotina</taxon>
        <taxon>Dothideomycetes</taxon>
        <taxon>Dothideomycetidae</taxon>
        <taxon>Mycosphaerellales</taxon>
        <taxon>Extremaceae</taxon>
        <taxon>Extremus</taxon>
    </lineage>
</organism>
<keyword evidence="1" id="KW-0479">Metal-binding</keyword>
<dbReference type="PANTHER" id="PTHR36206">
    <property type="entry name" value="ASPERCRYPTIN BIOSYNTHESIS CLUSTER-SPECIFIC TRANSCRIPTION REGULATOR ATNN-RELATED"/>
    <property type="match status" value="1"/>
</dbReference>
<dbReference type="Proteomes" id="UP001271007">
    <property type="component" value="Unassembled WGS sequence"/>
</dbReference>
<sequence>MYEEFTLTSGNAHFVPSEAAAQGHCKAMKSLRRYINSDREVPDAIAALTCCAIFCCIDHLLGDQNGALGHLSSGVAMLKHAQATKSSVDREGFRELTTIYARLDLQASVYDDSRPPTLMHGVQDRVLTDPCRTNNNGFASLGEASDALTWLSLNAFEILILHAKDETHVRIAEISSACKTWDEKLSSFEQTQRIEVVDRAKITTLATLRLHYRTLRILLRGRSDVLARSGPSSFDIEGWELLRFAEIALRTGVVQPATSARQFSFDLGVVAPLSLLVVKTSEPDIRQGAMDLLYLAQNRQEGMYDGSSSLRFALRAVESSSLSRLGVTVGDPPSEPVPLEWAIAQRVQSGESRDEPMGHLITALGAI</sequence>
<evidence type="ECO:0000313" key="7">
    <source>
        <dbReference type="EMBL" id="KAK3053416.1"/>
    </source>
</evidence>
<keyword evidence="3" id="KW-0805">Transcription regulation</keyword>
<evidence type="ECO:0000313" key="8">
    <source>
        <dbReference type="Proteomes" id="UP001271007"/>
    </source>
</evidence>
<name>A0AAJ0G9I3_9PEZI</name>
<evidence type="ECO:0000256" key="6">
    <source>
        <dbReference type="ARBA" id="ARBA00023242"/>
    </source>
</evidence>
<reference evidence="7" key="1">
    <citation type="submission" date="2023-04" db="EMBL/GenBank/DDBJ databases">
        <title>Black Yeasts Isolated from many extreme environments.</title>
        <authorList>
            <person name="Coleine C."/>
            <person name="Stajich J.E."/>
            <person name="Selbmann L."/>
        </authorList>
    </citation>
    <scope>NUCLEOTIDE SEQUENCE</scope>
    <source>
        <strain evidence="7">CCFEE 5312</strain>
    </source>
</reference>
<keyword evidence="8" id="KW-1185">Reference proteome</keyword>
<dbReference type="InterPro" id="IPR052360">
    <property type="entry name" value="Transcr_Regulatory_Proteins"/>
</dbReference>
<evidence type="ECO:0000256" key="2">
    <source>
        <dbReference type="ARBA" id="ARBA00022833"/>
    </source>
</evidence>
<comment type="caution">
    <text evidence="7">The sequence shown here is derived from an EMBL/GenBank/DDBJ whole genome shotgun (WGS) entry which is preliminary data.</text>
</comment>
<protein>
    <submittedName>
        <fullName evidence="7">Uncharacterized protein</fullName>
    </submittedName>
</protein>
<evidence type="ECO:0000256" key="1">
    <source>
        <dbReference type="ARBA" id="ARBA00022723"/>
    </source>
</evidence>
<dbReference type="PANTHER" id="PTHR36206:SF4">
    <property type="entry name" value="HYPOTHETICAL CONSERVED PROTEIN (EUROFUNG)-RELATED"/>
    <property type="match status" value="1"/>
</dbReference>
<evidence type="ECO:0000256" key="5">
    <source>
        <dbReference type="ARBA" id="ARBA00023163"/>
    </source>
</evidence>
<keyword evidence="2" id="KW-0862">Zinc</keyword>
<dbReference type="GO" id="GO:0003677">
    <property type="term" value="F:DNA binding"/>
    <property type="evidence" value="ECO:0007669"/>
    <property type="project" value="UniProtKB-KW"/>
</dbReference>
<evidence type="ECO:0000256" key="3">
    <source>
        <dbReference type="ARBA" id="ARBA00023015"/>
    </source>
</evidence>
<accession>A0AAJ0G9I3</accession>
<keyword evidence="4" id="KW-0238">DNA-binding</keyword>
<dbReference type="EMBL" id="JAWDJX010000016">
    <property type="protein sequence ID" value="KAK3053416.1"/>
    <property type="molecule type" value="Genomic_DNA"/>
</dbReference>
<gene>
    <name evidence="7" type="ORF">LTR09_005585</name>
</gene>
<evidence type="ECO:0000256" key="4">
    <source>
        <dbReference type="ARBA" id="ARBA00023125"/>
    </source>
</evidence>
<dbReference type="AlphaFoldDB" id="A0AAJ0G9I3"/>
<keyword evidence="5" id="KW-0804">Transcription</keyword>